<feature type="transmembrane region" description="Helical" evidence="1">
    <location>
        <begin position="657"/>
        <end position="677"/>
    </location>
</feature>
<feature type="transmembrane region" description="Helical" evidence="1">
    <location>
        <begin position="168"/>
        <end position="188"/>
    </location>
</feature>
<reference evidence="2" key="2">
    <citation type="submission" date="2024-06" db="EMBL/GenBank/DDBJ databases">
        <authorList>
            <person name="Petrova K.O."/>
            <person name="Toshchakov S.V."/>
            <person name="Boltjanskaja Y.V."/>
            <person name="Kevbrin V."/>
        </authorList>
    </citation>
    <scope>NUCLEOTIDE SEQUENCE</scope>
    <source>
        <strain evidence="2">Z-910T</strain>
    </source>
</reference>
<dbReference type="AlphaFoldDB" id="A0AAU7VKT6"/>
<protein>
    <submittedName>
        <fullName evidence="2">ABC transporter permease subunit</fullName>
    </submittedName>
</protein>
<evidence type="ECO:0000313" key="2">
    <source>
        <dbReference type="EMBL" id="XBX74658.1"/>
    </source>
</evidence>
<gene>
    <name evidence="2" type="ORF">PRVXT_002716</name>
</gene>
<feature type="transmembrane region" description="Helical" evidence="1">
    <location>
        <begin position="301"/>
        <end position="319"/>
    </location>
</feature>
<reference evidence="2" key="1">
    <citation type="journal article" date="2013" name="Extremophiles">
        <title>Proteinivorax tanatarense gen. nov., sp. nov., an anaerobic, haloalkaliphilic, proteolytic bacterium isolated from a decaying algal bloom, and proposal of Proteinivoraceae fam. nov.</title>
        <authorList>
            <person name="Kevbrin V."/>
            <person name="Boltyanskaya Y."/>
            <person name="Zhilina T."/>
            <person name="Kolganova T."/>
            <person name="Lavrentjeva E."/>
            <person name="Kuznetsov B."/>
        </authorList>
    </citation>
    <scope>NUCLEOTIDE SEQUENCE</scope>
    <source>
        <strain evidence="2">Z-910T</strain>
    </source>
</reference>
<dbReference type="RefSeq" id="WP_350343407.1">
    <property type="nucleotide sequence ID" value="NZ_CP158367.1"/>
</dbReference>
<feature type="transmembrane region" description="Helical" evidence="1">
    <location>
        <begin position="728"/>
        <end position="748"/>
    </location>
</feature>
<dbReference type="GO" id="GO:0005886">
    <property type="term" value="C:plasma membrane"/>
    <property type="evidence" value="ECO:0007669"/>
    <property type="project" value="UniProtKB-SubCell"/>
</dbReference>
<accession>A0AAU7VKT6</accession>
<feature type="transmembrane region" description="Helical" evidence="1">
    <location>
        <begin position="16"/>
        <end position="34"/>
    </location>
</feature>
<sequence length="848" mass="97698">MGLLKFELKKVFKQKLLWLLGITILITAGVYYQFGSQQGNIMQDQDDRIESYFGDVTDIQETLSTMKENSDLDDKQAKQYERSRDMVNILIRWQNLGAHRYNNALEFERNFLELLQQYEQQGGEPIPSIMGVEKEKVIEKNAWLIENELYYENEINPQSIHLLAKENALFLLGVLGIFILLLFFGSTITEEKEENTWQTLKTQPIAEWKLMGVKYISLILVTVLFVIMILVAATAIPYMFVEEQWGYPIMNFQYPQVLEQQDDFAIISTFEYLMRASILFLGAAMFVFSISILVNRWGKNSFTVIMMTGLITVIGYFVTDIFSVMQSVFNPFYHLQFAEILSKVPQNTDWLYPFVATAWSLIILGVAAFVPERELSLLHYSYIKKPYRRGDTKKGLSFWKINVFEWRKLKRKGLLLKAFAMLACLVIFGHYIISHQTQQKEEEYIGQLKDTYFLESQLSTWEEFVESTTARLKEQPENEGLKSNKEAYKKAFNHIKKRLEKKESAVKGYKQGQWEPFYEYQIFWVRMWNQEFDTGSIDYDGRSFGQLLLIASIEEKKWLMEKDIQPVLAGELIPTTMFSRANEEWVERNTKIDNSGLFSLYLYFERYIYFVPLAIFLFLLGGGLASERNKKNTLNLLKTQPIAENKLFLGKLFNAKIVAVASCIAIFLVVVLVGTVFERFGDWQYPILNYDSIAEVEASDYDGHKVDIEDFTVGFHFMNLGRFLIESIVLFSFVAMFFITLSIFISLFLKREMSVLATTALIGAAGFALSQGLTEMAHLSPFTYLNIPKIINGEIATTLNNPSVNLQTGIVILLAVTAGLVLAGYFISGRKNAVTNKNQATEELNSRL</sequence>
<proteinExistence type="predicted"/>
<dbReference type="EMBL" id="CP158367">
    <property type="protein sequence ID" value="XBX74658.1"/>
    <property type="molecule type" value="Genomic_DNA"/>
</dbReference>
<keyword evidence="1" id="KW-1133">Transmembrane helix</keyword>
<feature type="transmembrane region" description="Helical" evidence="1">
    <location>
        <begin position="806"/>
        <end position="827"/>
    </location>
</feature>
<keyword evidence="1" id="KW-0472">Membrane</keyword>
<feature type="transmembrane region" description="Helical" evidence="1">
    <location>
        <begin position="215"/>
        <end position="240"/>
    </location>
</feature>
<feature type="transmembrane region" description="Helical" evidence="1">
    <location>
        <begin position="350"/>
        <end position="370"/>
    </location>
</feature>
<evidence type="ECO:0000256" key="1">
    <source>
        <dbReference type="SAM" id="Phobius"/>
    </source>
</evidence>
<feature type="transmembrane region" description="Helical" evidence="1">
    <location>
        <begin position="414"/>
        <end position="433"/>
    </location>
</feature>
<dbReference type="Pfam" id="PF12679">
    <property type="entry name" value="ABC2_membrane_2"/>
    <property type="match status" value="1"/>
</dbReference>
<feature type="transmembrane region" description="Helical" evidence="1">
    <location>
        <begin position="755"/>
        <end position="773"/>
    </location>
</feature>
<name>A0AAU7VKT6_9FIRM</name>
<dbReference type="GO" id="GO:0140359">
    <property type="term" value="F:ABC-type transporter activity"/>
    <property type="evidence" value="ECO:0007669"/>
    <property type="project" value="InterPro"/>
</dbReference>
<feature type="transmembrane region" description="Helical" evidence="1">
    <location>
        <begin position="607"/>
        <end position="625"/>
    </location>
</feature>
<feature type="transmembrane region" description="Helical" evidence="1">
    <location>
        <begin position="272"/>
        <end position="294"/>
    </location>
</feature>
<keyword evidence="1" id="KW-0812">Transmembrane</keyword>
<dbReference type="PANTHER" id="PTHR43471">
    <property type="entry name" value="ABC TRANSPORTER PERMEASE"/>
    <property type="match status" value="1"/>
</dbReference>
<organism evidence="2">
    <name type="scientific">Proteinivorax tanatarense</name>
    <dbReference type="NCBI Taxonomy" id="1260629"/>
    <lineage>
        <taxon>Bacteria</taxon>
        <taxon>Bacillati</taxon>
        <taxon>Bacillota</taxon>
        <taxon>Clostridia</taxon>
        <taxon>Eubacteriales</taxon>
        <taxon>Proteinivoracaceae</taxon>
        <taxon>Proteinivorax</taxon>
    </lineage>
</organism>